<gene>
    <name evidence="3" type="ORF">PHATR_33278</name>
</gene>
<dbReference type="Gene3D" id="3.40.47.10">
    <property type="match status" value="1"/>
</dbReference>
<dbReference type="GO" id="GO:0006084">
    <property type="term" value="P:acetyl-CoA metabolic process"/>
    <property type="evidence" value="ECO:0007669"/>
    <property type="project" value="TreeGrafter"/>
</dbReference>
<dbReference type="PANTHER" id="PTHR43323:SF2">
    <property type="entry name" value="HYDROXYMETHYLGLUTARYL-COA SYNTHASE"/>
    <property type="match status" value="1"/>
</dbReference>
<dbReference type="HOGENOM" id="CLU_867307_0_0_1"/>
<dbReference type="Proteomes" id="UP000000759">
    <property type="component" value="Chromosome 3"/>
</dbReference>
<dbReference type="STRING" id="556484.B5Y4U9"/>
<dbReference type="InterPro" id="IPR013528">
    <property type="entry name" value="HMG_CoA_synth_N"/>
</dbReference>
<dbReference type="EMBL" id="CP001142">
    <property type="protein sequence ID" value="ACI65541.1"/>
    <property type="molecule type" value="Genomic_DNA"/>
</dbReference>
<keyword evidence="1" id="KW-0808">Transferase</keyword>
<accession>B5Y4U9</accession>
<dbReference type="PANTHER" id="PTHR43323">
    <property type="entry name" value="3-HYDROXY-3-METHYLGLUTARYL COENZYME A SYNTHASE"/>
    <property type="match status" value="1"/>
</dbReference>
<evidence type="ECO:0000313" key="4">
    <source>
        <dbReference type="Proteomes" id="UP000000759"/>
    </source>
</evidence>
<dbReference type="GeneID" id="7204371"/>
<proteinExistence type="predicted"/>
<dbReference type="AlphaFoldDB" id="B5Y4U9"/>
<evidence type="ECO:0000313" key="3">
    <source>
        <dbReference type="EMBL" id="ACI65541.1"/>
    </source>
</evidence>
<keyword evidence="4" id="KW-1185">Reference proteome</keyword>
<dbReference type="Pfam" id="PF01154">
    <property type="entry name" value="HMG_CoA_synt_N"/>
    <property type="match status" value="1"/>
</dbReference>
<reference evidence="4" key="2">
    <citation type="submission" date="2008-08" db="EMBL/GenBank/DDBJ databases">
        <authorList>
            <consortium name="Diatom Consortium"/>
            <person name="Grigoriev I."/>
            <person name="Grimwood J."/>
            <person name="Kuo A."/>
            <person name="Otillar R.P."/>
            <person name="Salamov A."/>
            <person name="Detter J.C."/>
            <person name="Lindquist E."/>
            <person name="Shapiro H."/>
            <person name="Lucas S."/>
            <person name="Glavina del Rio T."/>
            <person name="Pitluck S."/>
            <person name="Rokhsar D."/>
            <person name="Bowler C."/>
        </authorList>
    </citation>
    <scope>GENOME REANNOTATION</scope>
    <source>
        <strain evidence="4">CCAP 1055/1</strain>
    </source>
</reference>
<dbReference type="OrthoDB" id="1269963at2759"/>
<evidence type="ECO:0000256" key="1">
    <source>
        <dbReference type="ARBA" id="ARBA00022679"/>
    </source>
</evidence>
<dbReference type="GO" id="GO:0004421">
    <property type="term" value="F:hydroxymethylglutaryl-CoA synthase activity"/>
    <property type="evidence" value="ECO:0007669"/>
    <property type="project" value="TreeGrafter"/>
</dbReference>
<organism evidence="3 4">
    <name type="scientific">Phaeodactylum tricornutum (strain CCAP 1055/1)</name>
    <dbReference type="NCBI Taxonomy" id="556484"/>
    <lineage>
        <taxon>Eukaryota</taxon>
        <taxon>Sar</taxon>
        <taxon>Stramenopiles</taxon>
        <taxon>Ochrophyta</taxon>
        <taxon>Bacillariophyta</taxon>
        <taxon>Bacillariophyceae</taxon>
        <taxon>Bacillariophycidae</taxon>
        <taxon>Naviculales</taxon>
        <taxon>Phaeodactylaceae</taxon>
        <taxon>Phaeodactylum</taxon>
    </lineage>
</organism>
<sequence>MLLVSGVASHTLCCLNASMLLVSKWERKRSHKKSKSTKTLLMDLFPNNTNIEGATIINACYGGTAALLNAFYGLFLTNGTATTPSSSPPILVPTHAAPPDPLVGLAPFWPARGKAHTKAWRRIAFVLTGTAAGLPKLDNESSEGNSMWAAEEEHKALADAFSKQRTARILTSIPQAIPFDCPVKLFDALLCSDKEKTQSKNEERRDTWLWPGIMLWEKRCCLGWDPDSALCATTAVTVEDAALPFNKRRFGHVAAAGGMGLVLKTELSMVKDYCRIRPSAVNKGDNESKAGVDTKGLEMANTLGLQVHLSDFALEGLRTLV</sequence>
<dbReference type="PaxDb" id="2850-Phatr33278"/>
<evidence type="ECO:0000259" key="2">
    <source>
        <dbReference type="Pfam" id="PF01154"/>
    </source>
</evidence>
<dbReference type="KEGG" id="pti:PHATR_33278"/>
<dbReference type="GO" id="GO:0010142">
    <property type="term" value="P:farnesyl diphosphate biosynthetic process, mevalonate pathway"/>
    <property type="evidence" value="ECO:0007669"/>
    <property type="project" value="TreeGrafter"/>
</dbReference>
<feature type="domain" description="Hydroxymethylglutaryl-coenzyme A synthase N-terminal" evidence="2">
    <location>
        <begin position="32"/>
        <end position="71"/>
    </location>
</feature>
<name>B5Y4U9_PHATC</name>
<dbReference type="InParanoid" id="B5Y4U9"/>
<dbReference type="RefSeq" id="XP_002186071.1">
    <property type="nucleotide sequence ID" value="XM_002186035.1"/>
</dbReference>
<dbReference type="InterPro" id="IPR016039">
    <property type="entry name" value="Thiolase-like"/>
</dbReference>
<protein>
    <recommendedName>
        <fullName evidence="2">Hydroxymethylglutaryl-coenzyme A synthase N-terminal domain-containing protein</fullName>
    </recommendedName>
</protein>
<reference evidence="3 4" key="1">
    <citation type="journal article" date="2008" name="Nature">
        <title>The Phaeodactylum genome reveals the evolutionary history of diatom genomes.</title>
        <authorList>
            <person name="Bowler C."/>
            <person name="Allen A.E."/>
            <person name="Badger J.H."/>
            <person name="Grimwood J."/>
            <person name="Jabbari K."/>
            <person name="Kuo A."/>
            <person name="Maheswari U."/>
            <person name="Martens C."/>
            <person name="Maumus F."/>
            <person name="Otillar R.P."/>
            <person name="Rayko E."/>
            <person name="Salamov A."/>
            <person name="Vandepoele K."/>
            <person name="Beszteri B."/>
            <person name="Gruber A."/>
            <person name="Heijde M."/>
            <person name="Katinka M."/>
            <person name="Mock T."/>
            <person name="Valentin K."/>
            <person name="Verret F."/>
            <person name="Berges J.A."/>
            <person name="Brownlee C."/>
            <person name="Cadoret J.P."/>
            <person name="Chiovitti A."/>
            <person name="Choi C.J."/>
            <person name="Coesel S."/>
            <person name="De Martino A."/>
            <person name="Detter J.C."/>
            <person name="Durkin C."/>
            <person name="Falciatore A."/>
            <person name="Fournet J."/>
            <person name="Haruta M."/>
            <person name="Huysman M.J."/>
            <person name="Jenkins B.D."/>
            <person name="Jiroutova K."/>
            <person name="Jorgensen R.E."/>
            <person name="Joubert Y."/>
            <person name="Kaplan A."/>
            <person name="Kroger N."/>
            <person name="Kroth P.G."/>
            <person name="La Roche J."/>
            <person name="Lindquist E."/>
            <person name="Lommer M."/>
            <person name="Martin-Jezequel V."/>
            <person name="Lopez P.J."/>
            <person name="Lucas S."/>
            <person name="Mangogna M."/>
            <person name="McGinnis K."/>
            <person name="Medlin L.K."/>
            <person name="Montsant A."/>
            <person name="Oudot-Le Secq M.P."/>
            <person name="Napoli C."/>
            <person name="Obornik M."/>
            <person name="Parker M.S."/>
            <person name="Petit J.L."/>
            <person name="Porcel B.M."/>
            <person name="Poulsen N."/>
            <person name="Robison M."/>
            <person name="Rychlewski L."/>
            <person name="Rynearson T.A."/>
            <person name="Schmutz J."/>
            <person name="Shapiro H."/>
            <person name="Siaut M."/>
            <person name="Stanley M."/>
            <person name="Sussman M.R."/>
            <person name="Taylor A.R."/>
            <person name="Vardi A."/>
            <person name="von Dassow P."/>
            <person name="Vyverman W."/>
            <person name="Willis A."/>
            <person name="Wyrwicz L.S."/>
            <person name="Rokhsar D.S."/>
            <person name="Weissenbach J."/>
            <person name="Armbrust E.V."/>
            <person name="Green B.R."/>
            <person name="Van de Peer Y."/>
            <person name="Grigoriev I.V."/>
        </authorList>
    </citation>
    <scope>NUCLEOTIDE SEQUENCE [LARGE SCALE GENOMIC DNA]</scope>
    <source>
        <strain evidence="3 4">CCAP 1055/1</strain>
    </source>
</reference>